<evidence type="ECO:0000313" key="1">
    <source>
        <dbReference type="EMBL" id="EHC14820.1"/>
    </source>
</evidence>
<proteinExistence type="predicted"/>
<dbReference type="Proteomes" id="UP000004344">
    <property type="component" value="Unassembled WGS sequence"/>
</dbReference>
<gene>
    <name evidence="1" type="ORF">FJSC11DRAFT_1731</name>
</gene>
<keyword evidence="2" id="KW-1185">Reference proteome</keyword>
<sequence>MYQYSCLRLINVSLFGDIRFIQILIRLLVAKPVPCYMSLSQLLQKLHSSKLEYLLPLPLLLVAFGLGGESLTNLLLSRSYTTPDKLQADTHTAKVKFATNVLVTEVEIEKEQGFTEVELQTANSVLKKLIFKVPATELNSLKAIIAQEMGVSGEVKTLQTDTQIQMKSEVQVLGILAEIEKKRGFTKVEVNTANSILKKLEFEFPVTELNSVKAIITQELGLSREDARMFVSYRIKN</sequence>
<name>G6FSI4_9CYAN</name>
<accession>G6FSI4</accession>
<dbReference type="AlphaFoldDB" id="G6FSI4"/>
<dbReference type="PATRIC" id="fig|741277.3.peg.1542"/>
<evidence type="ECO:0000313" key="2">
    <source>
        <dbReference type="Proteomes" id="UP000004344"/>
    </source>
</evidence>
<reference evidence="1 2" key="1">
    <citation type="submission" date="2011-09" db="EMBL/GenBank/DDBJ databases">
        <title>The draft genome of Fischerella sp. JSC-11.</title>
        <authorList>
            <consortium name="US DOE Joint Genome Institute (JGI-PGF)"/>
            <person name="Lucas S."/>
            <person name="Han J."/>
            <person name="Lapidus A."/>
            <person name="Cheng J.-F."/>
            <person name="Goodwin L."/>
            <person name="Pitluck S."/>
            <person name="Peters L."/>
            <person name="Land M.L."/>
            <person name="Hauser L."/>
            <person name="Sarkisova S."/>
            <person name="Bryant D.A."/>
            <person name="Brown I."/>
            <person name="Woyke T.J."/>
        </authorList>
    </citation>
    <scope>NUCLEOTIDE SEQUENCE [LARGE SCALE GENOMIC DNA]</scope>
    <source>
        <strain evidence="1 2">JSC-11</strain>
    </source>
</reference>
<protein>
    <submittedName>
        <fullName evidence="1">Uncharacterized protein</fullName>
    </submittedName>
</protein>
<comment type="caution">
    <text evidence="1">The sequence shown here is derived from an EMBL/GenBank/DDBJ whole genome shotgun (WGS) entry which is preliminary data.</text>
</comment>
<organism evidence="1 2">
    <name type="scientific">Fischerella thermalis JSC-11</name>
    <dbReference type="NCBI Taxonomy" id="741277"/>
    <lineage>
        <taxon>Bacteria</taxon>
        <taxon>Bacillati</taxon>
        <taxon>Cyanobacteriota</taxon>
        <taxon>Cyanophyceae</taxon>
        <taxon>Nostocales</taxon>
        <taxon>Hapalosiphonaceae</taxon>
        <taxon>Fischerella</taxon>
    </lineage>
</organism>
<dbReference type="EMBL" id="AGIZ01000005">
    <property type="protein sequence ID" value="EHC14820.1"/>
    <property type="molecule type" value="Genomic_DNA"/>
</dbReference>